<dbReference type="EMBL" id="CP133618">
    <property type="protein sequence ID" value="WMV36451.1"/>
    <property type="molecule type" value="Genomic_DNA"/>
</dbReference>
<dbReference type="AlphaFoldDB" id="A0AAF0R6M3"/>
<reference evidence="1" key="1">
    <citation type="submission" date="2023-08" db="EMBL/GenBank/DDBJ databases">
        <title>A de novo genome assembly of Solanum verrucosum Schlechtendal, a Mexican diploid species geographically isolated from the other diploid A-genome species in potato relatives.</title>
        <authorList>
            <person name="Hosaka K."/>
        </authorList>
    </citation>
    <scope>NUCLEOTIDE SEQUENCE</scope>
    <source>
        <tissue evidence="1">Young leaves</tissue>
    </source>
</reference>
<evidence type="ECO:0000313" key="2">
    <source>
        <dbReference type="Proteomes" id="UP001234989"/>
    </source>
</evidence>
<accession>A0AAF0R6M3</accession>
<protein>
    <submittedName>
        <fullName evidence="1">Uncharacterized protein</fullName>
    </submittedName>
</protein>
<keyword evidence="2" id="KW-1185">Reference proteome</keyword>
<dbReference type="Proteomes" id="UP001234989">
    <property type="component" value="Chromosome 7"/>
</dbReference>
<sequence length="36" mass="4077">MYNFFAATEFSWDDVKVDKHREGSEGNTVKAVKAAQ</sequence>
<evidence type="ECO:0000313" key="1">
    <source>
        <dbReference type="EMBL" id="WMV36451.1"/>
    </source>
</evidence>
<proteinExistence type="predicted"/>
<name>A0AAF0R6M3_SOLVR</name>
<gene>
    <name evidence="1" type="ORF">MTR67_029836</name>
</gene>
<organism evidence="1 2">
    <name type="scientific">Solanum verrucosum</name>
    <dbReference type="NCBI Taxonomy" id="315347"/>
    <lineage>
        <taxon>Eukaryota</taxon>
        <taxon>Viridiplantae</taxon>
        <taxon>Streptophyta</taxon>
        <taxon>Embryophyta</taxon>
        <taxon>Tracheophyta</taxon>
        <taxon>Spermatophyta</taxon>
        <taxon>Magnoliopsida</taxon>
        <taxon>eudicotyledons</taxon>
        <taxon>Gunneridae</taxon>
        <taxon>Pentapetalae</taxon>
        <taxon>asterids</taxon>
        <taxon>lamiids</taxon>
        <taxon>Solanales</taxon>
        <taxon>Solanaceae</taxon>
        <taxon>Solanoideae</taxon>
        <taxon>Solaneae</taxon>
        <taxon>Solanum</taxon>
    </lineage>
</organism>